<dbReference type="SMART" id="SM00823">
    <property type="entry name" value="PKS_PP"/>
    <property type="match status" value="1"/>
</dbReference>
<dbReference type="Proteomes" id="UP001180724">
    <property type="component" value="Unassembled WGS sequence"/>
</dbReference>
<dbReference type="CDD" id="cd12117">
    <property type="entry name" value="A_NRPS_Srf_like"/>
    <property type="match status" value="1"/>
</dbReference>
<feature type="domain" description="Carrier" evidence="4">
    <location>
        <begin position="960"/>
        <end position="1034"/>
    </location>
</feature>
<dbReference type="InterPro" id="IPR036736">
    <property type="entry name" value="ACP-like_sf"/>
</dbReference>
<evidence type="ECO:0000256" key="3">
    <source>
        <dbReference type="ARBA" id="ARBA00022553"/>
    </source>
</evidence>
<dbReference type="Pfam" id="PF00668">
    <property type="entry name" value="Condensation"/>
    <property type="match status" value="1"/>
</dbReference>
<dbReference type="InterPro" id="IPR023213">
    <property type="entry name" value="CAT-like_dom_sf"/>
</dbReference>
<reference evidence="5" key="1">
    <citation type="submission" date="2024-05" db="EMBL/GenBank/DDBJ databases">
        <title>30 novel species of actinomycetes from the DSMZ collection.</title>
        <authorList>
            <person name="Nouioui I."/>
        </authorList>
    </citation>
    <scope>NUCLEOTIDE SEQUENCE</scope>
    <source>
        <strain evidence="5">DSM 40712</strain>
    </source>
</reference>
<dbReference type="PROSITE" id="PS00455">
    <property type="entry name" value="AMP_BINDING"/>
    <property type="match status" value="1"/>
</dbReference>
<dbReference type="InterPro" id="IPR010071">
    <property type="entry name" value="AA_adenyl_dom"/>
</dbReference>
<dbReference type="EMBL" id="JAVRFH010000005">
    <property type="protein sequence ID" value="MDT0610038.1"/>
    <property type="molecule type" value="Genomic_DNA"/>
</dbReference>
<dbReference type="Pfam" id="PF00501">
    <property type="entry name" value="AMP-binding"/>
    <property type="match status" value="1"/>
</dbReference>
<dbReference type="SUPFAM" id="SSF56801">
    <property type="entry name" value="Acetyl-CoA synthetase-like"/>
    <property type="match status" value="1"/>
</dbReference>
<sequence>MTSLTRLPLSAAQTGIWFAHHLDPTGHAYNISEYVEIEGPVRPDLFAEAWRHVIDEVETLRVHSLAEDPDGTLWQLVGPGHEHGLRQVDVSAATDPHAAALEWIHRDLGTAVELTRGGLSTFALLRLAADRFYYYQRAHHVLIDGYGGSLLSRKVAETYTELATGERPADATEASAPLAELLGQQAAYRAGAEFTADRDFWRQELRDLPAPARLHDQIACPTPGPADPGAVHIRRSAHRPQEFADRLAAAARAVRTRWPVLVIAAAAAFVHRCTGAREVILGLPVACRDSTALRSTPVLASNVVPLRIPVSPQDTFAELVPKVTARTRQALKHQRYRYEDMRRDLGLTDSDTGLTGPVVNIMAFPYRLGFAGVPATAHNLALGPVDDLSIAVYDRGDGSGLRFDFDGSPERYAAAGLDGCRDRFLRFLERVTEQPAAPLGRIDLLDAGELRRVTADWNATEGPVPDGTLAQLFEEQAARTPDAIAVAGEDTELSYAELNARANALAHQLIALGVGTETPVAVLLERSAAVVVATLAVLKAGGAYVPLHSGYPAERMAWVLSDTGAPALITDRPEADLDFAEGRAVLRVPEHGGADPDPGRRASPGQLAYIMYTSGSTGVPKGVAVEQRDVVAFSADVRWRGGAHDRLLMHSPHAFDASTYELWVPLLSGGTVVVAPAAGLDAGRLRELCARHRVTGAFLTAALFNLIATEDPAAFAGLRTVITGGEAAAPASLRRVRDACPDLELANGYGPTETTTFAAVFPLDEIDEVPPIGGPMQNMRTYVLDSALRPVPVGVAGELYIAGAGLARGYVGRAALTAERFVACPFGAPGGRMYRTGDVVRWRADGVLEYLGRSDDQVKIRGFRIELGEIETALGKVPGVDQAAVLVRGDGPGARQLVGYAVGSGLDPRTVRQTLAQTLPEFMVPQAVVVLDALPLTANGKVDRAALPAPELVGAGGGRAPATPAEQVFAAAFADVLDAPRVTADDGFFDLGGDSILALRVVTMARAAGFEVSARDVFRLRTPEALAAAARPVSAAVTFDDEAPLVDLDDDELALLTAGLTTEAGDLR</sequence>
<organism evidence="5 6">
    <name type="scientific">Streptomyces lancefieldiae</name>
    <dbReference type="NCBI Taxonomy" id="3075520"/>
    <lineage>
        <taxon>Bacteria</taxon>
        <taxon>Bacillati</taxon>
        <taxon>Actinomycetota</taxon>
        <taxon>Actinomycetes</taxon>
        <taxon>Kitasatosporales</taxon>
        <taxon>Streptomycetaceae</taxon>
        <taxon>Streptomyces</taxon>
    </lineage>
</organism>
<dbReference type="Pfam" id="PF13193">
    <property type="entry name" value="AMP-binding_C"/>
    <property type="match status" value="1"/>
</dbReference>
<evidence type="ECO:0000259" key="4">
    <source>
        <dbReference type="PROSITE" id="PS50075"/>
    </source>
</evidence>
<dbReference type="PROSITE" id="PS00012">
    <property type="entry name" value="PHOSPHOPANTETHEINE"/>
    <property type="match status" value="1"/>
</dbReference>
<dbReference type="InterPro" id="IPR001242">
    <property type="entry name" value="Condensation_dom"/>
</dbReference>
<dbReference type="InterPro" id="IPR006162">
    <property type="entry name" value="Ppantetheine_attach_site"/>
</dbReference>
<dbReference type="InterPro" id="IPR000873">
    <property type="entry name" value="AMP-dep_synth/lig_dom"/>
</dbReference>
<keyword evidence="3" id="KW-0597">Phosphoprotein</keyword>
<evidence type="ECO:0000313" key="6">
    <source>
        <dbReference type="Proteomes" id="UP001180724"/>
    </source>
</evidence>
<name>A0ABU3AJC4_9ACTN</name>
<dbReference type="SUPFAM" id="SSF47336">
    <property type="entry name" value="ACP-like"/>
    <property type="match status" value="1"/>
</dbReference>
<accession>A0ABU3AJC4</accession>
<dbReference type="PANTHER" id="PTHR45527:SF1">
    <property type="entry name" value="FATTY ACID SYNTHASE"/>
    <property type="match status" value="1"/>
</dbReference>
<evidence type="ECO:0000256" key="1">
    <source>
        <dbReference type="ARBA" id="ARBA00001957"/>
    </source>
</evidence>
<dbReference type="Gene3D" id="3.40.50.980">
    <property type="match status" value="2"/>
</dbReference>
<comment type="cofactor">
    <cofactor evidence="1">
        <name>pantetheine 4'-phosphate</name>
        <dbReference type="ChEBI" id="CHEBI:47942"/>
    </cofactor>
</comment>
<dbReference type="InterPro" id="IPR045851">
    <property type="entry name" value="AMP-bd_C_sf"/>
</dbReference>
<dbReference type="Gene3D" id="1.10.1200.10">
    <property type="entry name" value="ACP-like"/>
    <property type="match status" value="1"/>
</dbReference>
<dbReference type="InterPro" id="IPR020806">
    <property type="entry name" value="PKS_PP-bd"/>
</dbReference>
<keyword evidence="6" id="KW-1185">Reference proteome</keyword>
<dbReference type="InterPro" id="IPR009081">
    <property type="entry name" value="PP-bd_ACP"/>
</dbReference>
<dbReference type="PROSITE" id="PS50075">
    <property type="entry name" value="CARRIER"/>
    <property type="match status" value="1"/>
</dbReference>
<proteinExistence type="predicted"/>
<dbReference type="Gene3D" id="3.30.300.30">
    <property type="match status" value="1"/>
</dbReference>
<dbReference type="Gene3D" id="3.30.559.10">
    <property type="entry name" value="Chloramphenicol acetyltransferase-like domain"/>
    <property type="match status" value="1"/>
</dbReference>
<evidence type="ECO:0000313" key="5">
    <source>
        <dbReference type="EMBL" id="MDT0610038.1"/>
    </source>
</evidence>
<dbReference type="RefSeq" id="WP_311571578.1">
    <property type="nucleotide sequence ID" value="NZ_JAVRFH010000005.1"/>
</dbReference>
<evidence type="ECO:0000256" key="2">
    <source>
        <dbReference type="ARBA" id="ARBA00022450"/>
    </source>
</evidence>
<comment type="caution">
    <text evidence="5">The sequence shown here is derived from an EMBL/GenBank/DDBJ whole genome shotgun (WGS) entry which is preliminary data.</text>
</comment>
<dbReference type="Pfam" id="PF00550">
    <property type="entry name" value="PP-binding"/>
    <property type="match status" value="1"/>
</dbReference>
<dbReference type="SUPFAM" id="SSF52777">
    <property type="entry name" value="CoA-dependent acyltransferases"/>
    <property type="match status" value="2"/>
</dbReference>
<keyword evidence="2" id="KW-0596">Phosphopantetheine</keyword>
<dbReference type="InterPro" id="IPR020845">
    <property type="entry name" value="AMP-binding_CS"/>
</dbReference>
<dbReference type="Gene3D" id="3.30.559.30">
    <property type="entry name" value="Nonribosomal peptide synthetase, condensation domain"/>
    <property type="match status" value="1"/>
</dbReference>
<gene>
    <name evidence="5" type="ORF">RM812_07315</name>
</gene>
<dbReference type="InterPro" id="IPR025110">
    <property type="entry name" value="AMP-bd_C"/>
</dbReference>
<dbReference type="PANTHER" id="PTHR45527">
    <property type="entry name" value="NONRIBOSOMAL PEPTIDE SYNTHETASE"/>
    <property type="match status" value="1"/>
</dbReference>
<dbReference type="Gene3D" id="2.30.38.10">
    <property type="entry name" value="Luciferase, Domain 3"/>
    <property type="match status" value="1"/>
</dbReference>
<protein>
    <submittedName>
        <fullName evidence="5">Amino acid adenylation domain-containing protein</fullName>
    </submittedName>
</protein>
<dbReference type="NCBIfam" id="TIGR01733">
    <property type="entry name" value="AA-adenyl-dom"/>
    <property type="match status" value="1"/>
</dbReference>